<gene>
    <name evidence="1" type="ORF">C1SCF055_LOCUS11668</name>
</gene>
<name>A0A9P1C3I4_9DINO</name>
<dbReference type="Proteomes" id="UP001152797">
    <property type="component" value="Unassembled WGS sequence"/>
</dbReference>
<dbReference type="EMBL" id="CAMXCT010000862">
    <property type="protein sequence ID" value="CAI3984118.1"/>
    <property type="molecule type" value="Genomic_DNA"/>
</dbReference>
<proteinExistence type="predicted"/>
<dbReference type="AlphaFoldDB" id="A0A9P1C3I4"/>
<reference evidence="1" key="1">
    <citation type="submission" date="2022-10" db="EMBL/GenBank/DDBJ databases">
        <authorList>
            <person name="Chen Y."/>
            <person name="Dougan E. K."/>
            <person name="Chan C."/>
            <person name="Rhodes N."/>
            <person name="Thang M."/>
        </authorList>
    </citation>
    <scope>NUCLEOTIDE SEQUENCE</scope>
</reference>
<sequence>MGLKVESSTRFRASLGVPNSQRCATGGLPHCKPHRMQIQALRSFFGWLSRRPTAERVPLERLAVDENWWNQSQVVANDPPADKTVVNNECLQALDTIIGGWCSLGCFLSSHFDQISMLQYLFGTETLSNFPFPNVGSECLGIRDQVSPVGFAYKQHRIFGSFSGKKAEKAEKAEKASKVDMTAAGSCAKADVSEEAENQKTQHAILTVLVLFILFNAAWKWS</sequence>
<evidence type="ECO:0000313" key="3">
    <source>
        <dbReference type="Proteomes" id="UP001152797"/>
    </source>
</evidence>
<organism evidence="1">
    <name type="scientific">Cladocopium goreaui</name>
    <dbReference type="NCBI Taxonomy" id="2562237"/>
    <lineage>
        <taxon>Eukaryota</taxon>
        <taxon>Sar</taxon>
        <taxon>Alveolata</taxon>
        <taxon>Dinophyceae</taxon>
        <taxon>Suessiales</taxon>
        <taxon>Symbiodiniaceae</taxon>
        <taxon>Cladocopium</taxon>
    </lineage>
</organism>
<comment type="caution">
    <text evidence="1">The sequence shown here is derived from an EMBL/GenBank/DDBJ whole genome shotgun (WGS) entry which is preliminary data.</text>
</comment>
<dbReference type="EMBL" id="CAMXCT020000862">
    <property type="protein sequence ID" value="CAL1137493.1"/>
    <property type="molecule type" value="Genomic_DNA"/>
</dbReference>
<keyword evidence="3" id="KW-1185">Reference proteome</keyword>
<reference evidence="2 3" key="2">
    <citation type="submission" date="2024-05" db="EMBL/GenBank/DDBJ databases">
        <authorList>
            <person name="Chen Y."/>
            <person name="Shah S."/>
            <person name="Dougan E. K."/>
            <person name="Thang M."/>
            <person name="Chan C."/>
        </authorList>
    </citation>
    <scope>NUCLEOTIDE SEQUENCE [LARGE SCALE GENOMIC DNA]</scope>
</reference>
<evidence type="ECO:0000313" key="2">
    <source>
        <dbReference type="EMBL" id="CAL4771430.1"/>
    </source>
</evidence>
<accession>A0A9P1C3I4</accession>
<dbReference type="EMBL" id="CAMXCT030000862">
    <property type="protein sequence ID" value="CAL4771430.1"/>
    <property type="molecule type" value="Genomic_DNA"/>
</dbReference>
<protein>
    <submittedName>
        <fullName evidence="1">Uncharacterized protein</fullName>
    </submittedName>
</protein>
<evidence type="ECO:0000313" key="1">
    <source>
        <dbReference type="EMBL" id="CAI3984118.1"/>
    </source>
</evidence>